<dbReference type="SUPFAM" id="SSF50249">
    <property type="entry name" value="Nucleic acid-binding proteins"/>
    <property type="match status" value="1"/>
</dbReference>
<dbReference type="GO" id="GO:0003697">
    <property type="term" value="F:single-stranded DNA binding"/>
    <property type="evidence" value="ECO:0007669"/>
    <property type="project" value="UniProtKB-UniRule"/>
</dbReference>
<evidence type="ECO:0000313" key="6">
    <source>
        <dbReference type="Proteomes" id="UP000019678"/>
    </source>
</evidence>
<feature type="compositionally biased region" description="Low complexity" evidence="4">
    <location>
        <begin position="184"/>
        <end position="193"/>
    </location>
</feature>
<dbReference type="STRING" id="1192034.CAP_4030"/>
<keyword evidence="1 2" id="KW-0238">DNA-binding</keyword>
<dbReference type="GO" id="GO:0009295">
    <property type="term" value="C:nucleoid"/>
    <property type="evidence" value="ECO:0007669"/>
    <property type="project" value="TreeGrafter"/>
</dbReference>
<dbReference type="EMBL" id="ASRX01000003">
    <property type="protein sequence ID" value="EYF08501.1"/>
    <property type="molecule type" value="Genomic_DNA"/>
</dbReference>
<comment type="subunit">
    <text evidence="2">Homotetramer.</text>
</comment>
<dbReference type="PROSITE" id="PS50935">
    <property type="entry name" value="SSB"/>
    <property type="match status" value="1"/>
</dbReference>
<evidence type="ECO:0000256" key="1">
    <source>
        <dbReference type="ARBA" id="ARBA00023125"/>
    </source>
</evidence>
<dbReference type="NCBIfam" id="TIGR00621">
    <property type="entry name" value="ssb"/>
    <property type="match status" value="1"/>
</dbReference>
<dbReference type="PANTHER" id="PTHR10302:SF27">
    <property type="entry name" value="SINGLE-STRANDED DNA-BINDING PROTEIN"/>
    <property type="match status" value="1"/>
</dbReference>
<dbReference type="GO" id="GO:0006260">
    <property type="term" value="P:DNA replication"/>
    <property type="evidence" value="ECO:0007669"/>
    <property type="project" value="InterPro"/>
</dbReference>
<feature type="region of interest" description="Disordered" evidence="4">
    <location>
        <begin position="159"/>
        <end position="246"/>
    </location>
</feature>
<organism evidence="5 6">
    <name type="scientific">Chondromyces apiculatus DSM 436</name>
    <dbReference type="NCBI Taxonomy" id="1192034"/>
    <lineage>
        <taxon>Bacteria</taxon>
        <taxon>Pseudomonadati</taxon>
        <taxon>Myxococcota</taxon>
        <taxon>Polyangia</taxon>
        <taxon>Polyangiales</taxon>
        <taxon>Polyangiaceae</taxon>
        <taxon>Chondromyces</taxon>
    </lineage>
</organism>
<evidence type="ECO:0000256" key="4">
    <source>
        <dbReference type="SAM" id="MobiDB-lite"/>
    </source>
</evidence>
<feature type="compositionally biased region" description="Pro residues" evidence="4">
    <location>
        <begin position="164"/>
        <end position="174"/>
    </location>
</feature>
<feature type="compositionally biased region" description="Low complexity" evidence="4">
    <location>
        <begin position="199"/>
        <end position="212"/>
    </location>
</feature>
<evidence type="ECO:0000256" key="2">
    <source>
        <dbReference type="HAMAP-Rule" id="MF_00984"/>
    </source>
</evidence>
<feature type="compositionally biased region" description="Basic and acidic residues" evidence="4">
    <location>
        <begin position="216"/>
        <end position="225"/>
    </location>
</feature>
<feature type="region of interest" description="Disordered" evidence="4">
    <location>
        <begin position="36"/>
        <end position="55"/>
    </location>
</feature>
<keyword evidence="6" id="KW-1185">Reference proteome</keyword>
<dbReference type="InterPro" id="IPR011344">
    <property type="entry name" value="ssDNA-bd"/>
</dbReference>
<dbReference type="InterPro" id="IPR012340">
    <property type="entry name" value="NA-bd_OB-fold"/>
</dbReference>
<dbReference type="Pfam" id="PF00436">
    <property type="entry name" value="SSB"/>
    <property type="match status" value="1"/>
</dbReference>
<reference evidence="5 6" key="1">
    <citation type="submission" date="2013-05" db="EMBL/GenBank/DDBJ databases">
        <title>Genome assembly of Chondromyces apiculatus DSM 436.</title>
        <authorList>
            <person name="Sharma G."/>
            <person name="Khatri I."/>
            <person name="Kaur C."/>
            <person name="Mayilraj S."/>
            <person name="Subramanian S."/>
        </authorList>
    </citation>
    <scope>NUCLEOTIDE SEQUENCE [LARGE SCALE GENOMIC DNA]</scope>
    <source>
        <strain evidence="5 6">DSM 436</strain>
    </source>
</reference>
<evidence type="ECO:0000313" key="5">
    <source>
        <dbReference type="EMBL" id="EYF08501.1"/>
    </source>
</evidence>
<dbReference type="PANTHER" id="PTHR10302">
    <property type="entry name" value="SINGLE-STRANDED DNA-BINDING PROTEIN"/>
    <property type="match status" value="1"/>
</dbReference>
<dbReference type="InterPro" id="IPR000424">
    <property type="entry name" value="Primosome_PriB/ssb"/>
</dbReference>
<dbReference type="Proteomes" id="UP000019678">
    <property type="component" value="Unassembled WGS sequence"/>
</dbReference>
<name>A0A017TIR4_9BACT</name>
<gene>
    <name evidence="5" type="ORF">CAP_4030</name>
</gene>
<evidence type="ECO:0000256" key="3">
    <source>
        <dbReference type="RuleBase" id="RU000524"/>
    </source>
</evidence>
<dbReference type="Gene3D" id="2.40.50.140">
    <property type="entry name" value="Nucleic acid-binding proteins"/>
    <property type="match status" value="1"/>
</dbReference>
<comment type="caution">
    <text evidence="5">The sequence shown here is derived from an EMBL/GenBank/DDBJ whole genome shotgun (WGS) entry which is preliminary data.</text>
</comment>
<dbReference type="CDD" id="cd04496">
    <property type="entry name" value="SSB_OBF"/>
    <property type="match status" value="1"/>
</dbReference>
<accession>A0A017TIR4</accession>
<feature type="compositionally biased region" description="Basic and acidic residues" evidence="4">
    <location>
        <begin position="37"/>
        <end position="52"/>
    </location>
</feature>
<protein>
    <recommendedName>
        <fullName evidence="2 3">Single-stranded DNA-binding protein</fullName>
        <shortName evidence="2">SSB</shortName>
    </recommendedName>
</protein>
<proteinExistence type="inferred from homology"/>
<dbReference type="AlphaFoldDB" id="A0A017TIR4"/>
<sequence>MRPAKAWRSSARMASARLLSAQSTLTRAARVMWKRAASREEAPERSEEERTMNEGMNRVTLLGNLGADPELRYTASGVPLLSMRLATNESFLDRNREVQERTEWHSVVVWGARAEALGRLLSKGECVLVEGALRTTSYEKDGVKRWRTEVMAREVRFTGRRHPPAPPEEVPPPDAGGAAGGLGVPAMLGVPGMPGMPGMPGVPRMPGEPGEPGVEELPRAQEGRRAGRKGAGSRASPPPLMEEMPY</sequence>
<dbReference type="eggNOG" id="COG0629">
    <property type="taxonomic scope" value="Bacteria"/>
</dbReference>
<dbReference type="HAMAP" id="MF_00984">
    <property type="entry name" value="SSB"/>
    <property type="match status" value="1"/>
</dbReference>
<comment type="caution">
    <text evidence="2">Lacks conserved residue(s) required for the propagation of feature annotation.</text>
</comment>